<feature type="region of interest" description="Disordered" evidence="10">
    <location>
        <begin position="368"/>
        <end position="394"/>
    </location>
</feature>
<feature type="transmembrane region" description="Helical" evidence="11">
    <location>
        <begin position="91"/>
        <end position="110"/>
    </location>
</feature>
<sequence>MPADYHSTAQALALPISPVGTSSPSPSSTPGPRPPWVRDRPSTNARRLSTPYSRSASSGSLPLGARILRTSADVANTVLRVFLRLTPLQRALAVGAGLAGLVLLVVFLVYSHGIFAALEPIAKGWRDLPGGWVLVWLMTFATAFPPMIGYSTCITIAGFVFGFPGGWPIVATATVAGSGVAFLTSRTVFSKYVHALVGTDKRFVALGHVLRHDGLLVLAGIRFCPLPYSLSNGFLATIPNISPVSFALATALATPKLLVHVFIGSRLAELAERGDEMTAGDKAINYISMLLGALLGMAIGLVIYKRTMARASELAREEAAENGGMLGPDDEVDYEDLEEGVLNRSPSRQAEADAAALMDDDDISLWETDGIDDGYRDEDELADLQDNRAKKSAT</sequence>
<dbReference type="EMBL" id="JAFIMR010000014">
    <property type="protein sequence ID" value="KAI1870029.1"/>
    <property type="molecule type" value="Genomic_DNA"/>
</dbReference>
<evidence type="ECO:0000313" key="13">
    <source>
        <dbReference type="EMBL" id="KAI1870029.1"/>
    </source>
</evidence>
<evidence type="ECO:0000256" key="10">
    <source>
        <dbReference type="SAM" id="MobiDB-lite"/>
    </source>
</evidence>
<evidence type="ECO:0000256" key="8">
    <source>
        <dbReference type="ARBA" id="ARBA00023034"/>
    </source>
</evidence>
<evidence type="ECO:0000256" key="9">
    <source>
        <dbReference type="ARBA" id="ARBA00023136"/>
    </source>
</evidence>
<keyword evidence="7 11" id="KW-1133">Transmembrane helix</keyword>
<evidence type="ECO:0000256" key="5">
    <source>
        <dbReference type="ARBA" id="ARBA00020673"/>
    </source>
</evidence>
<proteinExistence type="inferred from homology"/>
<keyword evidence="14" id="KW-1185">Reference proteome</keyword>
<feature type="region of interest" description="Disordered" evidence="10">
    <location>
        <begin position="15"/>
        <end position="59"/>
    </location>
</feature>
<evidence type="ECO:0000313" key="14">
    <source>
        <dbReference type="Proteomes" id="UP000829685"/>
    </source>
</evidence>
<feature type="compositionally biased region" description="Basic and acidic residues" evidence="10">
    <location>
        <begin position="385"/>
        <end position="394"/>
    </location>
</feature>
<evidence type="ECO:0000256" key="7">
    <source>
        <dbReference type="ARBA" id="ARBA00022989"/>
    </source>
</evidence>
<reference evidence="13" key="1">
    <citation type="submission" date="2021-03" db="EMBL/GenBank/DDBJ databases">
        <title>Revisited historic fungal species revealed as producer of novel bioactive compounds through whole genome sequencing and comparative genomics.</title>
        <authorList>
            <person name="Vignolle G.A."/>
            <person name="Hochenegger N."/>
            <person name="Mach R.L."/>
            <person name="Mach-Aigner A.R."/>
            <person name="Javad Rahimi M."/>
            <person name="Salim K.A."/>
            <person name="Chan C.M."/>
            <person name="Lim L.B.L."/>
            <person name="Cai F."/>
            <person name="Druzhinina I.S."/>
            <person name="U'Ren J.M."/>
            <person name="Derntl C."/>
        </authorList>
    </citation>
    <scope>NUCLEOTIDE SEQUENCE</scope>
    <source>
        <strain evidence="13">TUCIM 5799</strain>
    </source>
</reference>
<dbReference type="AlphaFoldDB" id="A0A9P9WM91"/>
<name>A0A9P9WM91_9PEZI</name>
<protein>
    <recommendedName>
        <fullName evidence="4">Golgi apparatus membrane protein TVP38</fullName>
    </recommendedName>
    <alternativeName>
        <fullName evidence="5">Golgi apparatus membrane protein tvp38</fullName>
    </alternativeName>
</protein>
<keyword evidence="6 11" id="KW-0812">Transmembrane</keyword>
<evidence type="ECO:0000256" key="2">
    <source>
        <dbReference type="ARBA" id="ARBA00004653"/>
    </source>
</evidence>
<evidence type="ECO:0000256" key="1">
    <source>
        <dbReference type="ARBA" id="ARBA00002978"/>
    </source>
</evidence>
<feature type="compositionally biased region" description="Acidic residues" evidence="10">
    <location>
        <begin position="368"/>
        <end position="383"/>
    </location>
</feature>
<feature type="transmembrane region" description="Helical" evidence="11">
    <location>
        <begin position="167"/>
        <end position="184"/>
    </location>
</feature>
<dbReference type="InterPro" id="IPR051076">
    <property type="entry name" value="Golgi_membrane_TVP38/TMEM64"/>
</dbReference>
<feature type="domain" description="VTT" evidence="12">
    <location>
        <begin position="150"/>
        <end position="265"/>
    </location>
</feature>
<gene>
    <name evidence="13" type="ORF">JX265_006199</name>
</gene>
<keyword evidence="8" id="KW-0333">Golgi apparatus</keyword>
<comment type="caution">
    <text evidence="13">The sequence shown here is derived from an EMBL/GenBank/DDBJ whole genome shotgun (WGS) entry which is preliminary data.</text>
</comment>
<dbReference type="PANTHER" id="PTHR47549:SF1">
    <property type="entry name" value="GOLGI APPARATUS MEMBRANE PROTEIN TVP38"/>
    <property type="match status" value="1"/>
</dbReference>
<comment type="function">
    <text evidence="1">Golgi membrane protein involved in vesicular trafficking and spindle migration.</text>
</comment>
<comment type="subcellular location">
    <subcellularLocation>
        <location evidence="2">Golgi apparatus membrane</location>
        <topology evidence="2">Multi-pass membrane protein</topology>
    </subcellularLocation>
</comment>
<keyword evidence="9 11" id="KW-0472">Membrane</keyword>
<evidence type="ECO:0000256" key="6">
    <source>
        <dbReference type="ARBA" id="ARBA00022692"/>
    </source>
</evidence>
<feature type="compositionally biased region" description="Low complexity" evidence="10">
    <location>
        <begin position="15"/>
        <end position="26"/>
    </location>
</feature>
<dbReference type="PANTHER" id="PTHR47549">
    <property type="entry name" value="GOLGI APPARATUS MEMBRANE PROTEIN TVP38-RELATED"/>
    <property type="match status" value="1"/>
</dbReference>
<evidence type="ECO:0000256" key="3">
    <source>
        <dbReference type="ARBA" id="ARBA00008640"/>
    </source>
</evidence>
<comment type="similarity">
    <text evidence="3">Belongs to the TVP38/TMEM64 family.</text>
</comment>
<dbReference type="GO" id="GO:0000022">
    <property type="term" value="P:mitotic spindle elongation"/>
    <property type="evidence" value="ECO:0007669"/>
    <property type="project" value="TreeGrafter"/>
</dbReference>
<accession>A0A9P9WM91</accession>
<dbReference type="GO" id="GO:0016192">
    <property type="term" value="P:vesicle-mediated transport"/>
    <property type="evidence" value="ECO:0007669"/>
    <property type="project" value="TreeGrafter"/>
</dbReference>
<feature type="transmembrane region" description="Helical" evidence="11">
    <location>
        <begin position="283"/>
        <end position="304"/>
    </location>
</feature>
<dbReference type="InterPro" id="IPR032816">
    <property type="entry name" value="VTT_dom"/>
</dbReference>
<evidence type="ECO:0000256" key="4">
    <source>
        <dbReference type="ARBA" id="ARBA00013533"/>
    </source>
</evidence>
<feature type="transmembrane region" description="Helical" evidence="11">
    <location>
        <begin position="131"/>
        <end position="161"/>
    </location>
</feature>
<evidence type="ECO:0000256" key="11">
    <source>
        <dbReference type="SAM" id="Phobius"/>
    </source>
</evidence>
<dbReference type="Pfam" id="PF09335">
    <property type="entry name" value="VTT_dom"/>
    <property type="match status" value="1"/>
</dbReference>
<dbReference type="GO" id="GO:0000139">
    <property type="term" value="C:Golgi membrane"/>
    <property type="evidence" value="ECO:0007669"/>
    <property type="project" value="UniProtKB-SubCell"/>
</dbReference>
<feature type="compositionally biased region" description="Polar residues" evidence="10">
    <location>
        <begin position="42"/>
        <end position="59"/>
    </location>
</feature>
<evidence type="ECO:0000259" key="12">
    <source>
        <dbReference type="Pfam" id="PF09335"/>
    </source>
</evidence>
<feature type="transmembrane region" description="Helical" evidence="11">
    <location>
        <begin position="244"/>
        <end position="263"/>
    </location>
</feature>
<dbReference type="Proteomes" id="UP000829685">
    <property type="component" value="Unassembled WGS sequence"/>
</dbReference>
<organism evidence="13 14">
    <name type="scientific">Neoarthrinium moseri</name>
    <dbReference type="NCBI Taxonomy" id="1658444"/>
    <lineage>
        <taxon>Eukaryota</taxon>
        <taxon>Fungi</taxon>
        <taxon>Dikarya</taxon>
        <taxon>Ascomycota</taxon>
        <taxon>Pezizomycotina</taxon>
        <taxon>Sordariomycetes</taxon>
        <taxon>Xylariomycetidae</taxon>
        <taxon>Amphisphaeriales</taxon>
        <taxon>Apiosporaceae</taxon>
        <taxon>Neoarthrinium</taxon>
    </lineage>
</organism>